<comment type="caution">
    <text evidence="3">The sequence shown here is derived from an EMBL/GenBank/DDBJ whole genome shotgun (WGS) entry which is preliminary data.</text>
</comment>
<feature type="domain" description="STAS" evidence="2">
    <location>
        <begin position="253"/>
        <end position="364"/>
    </location>
</feature>
<dbReference type="PANTHER" id="PTHR33745:SF1">
    <property type="entry name" value="RSBT ANTAGONIST PROTEIN RSBS"/>
    <property type="match status" value="1"/>
</dbReference>
<dbReference type="RefSeq" id="WP_054535476.1">
    <property type="nucleotide sequence ID" value="NZ_LGKP01000025.1"/>
</dbReference>
<dbReference type="Proteomes" id="UP000050277">
    <property type="component" value="Unassembled WGS sequence"/>
</dbReference>
<keyword evidence="4" id="KW-1185">Reference proteome</keyword>
<evidence type="ECO:0000259" key="2">
    <source>
        <dbReference type="PROSITE" id="PS50801"/>
    </source>
</evidence>
<dbReference type="Gene3D" id="3.30.750.24">
    <property type="entry name" value="STAS domain"/>
    <property type="match status" value="1"/>
</dbReference>
<feature type="transmembrane region" description="Helical" evidence="1">
    <location>
        <begin position="84"/>
        <end position="102"/>
    </location>
</feature>
<dbReference type="AlphaFoldDB" id="A0A0P6XNK5"/>
<evidence type="ECO:0000313" key="3">
    <source>
        <dbReference type="EMBL" id="KPL85201.1"/>
    </source>
</evidence>
<keyword evidence="1" id="KW-0472">Membrane</keyword>
<dbReference type="InterPro" id="IPR002645">
    <property type="entry name" value="STAS_dom"/>
</dbReference>
<accession>A0A0P6XNK5</accession>
<gene>
    <name evidence="3" type="ORF">SE18_16035</name>
</gene>
<dbReference type="CDD" id="cd07041">
    <property type="entry name" value="STAS_RsbR_RsbS_like"/>
    <property type="match status" value="1"/>
</dbReference>
<organism evidence="3 4">
    <name type="scientific">Herpetosiphon geysericola</name>
    <dbReference type="NCBI Taxonomy" id="70996"/>
    <lineage>
        <taxon>Bacteria</taxon>
        <taxon>Bacillati</taxon>
        <taxon>Chloroflexota</taxon>
        <taxon>Chloroflexia</taxon>
        <taxon>Herpetosiphonales</taxon>
        <taxon>Herpetosiphonaceae</taxon>
        <taxon>Herpetosiphon</taxon>
    </lineage>
</organism>
<reference evidence="3 4" key="1">
    <citation type="submission" date="2015-07" db="EMBL/GenBank/DDBJ databases">
        <title>Whole genome sequence of Herpetosiphon geysericola DSM 7119.</title>
        <authorList>
            <person name="Hemp J."/>
            <person name="Ward L.M."/>
            <person name="Pace L.A."/>
            <person name="Fischer W.W."/>
        </authorList>
    </citation>
    <scope>NUCLEOTIDE SEQUENCE [LARGE SCALE GENOMIC DNA]</scope>
    <source>
        <strain evidence="3 4">DSM 7119</strain>
    </source>
</reference>
<dbReference type="InterPro" id="IPR051932">
    <property type="entry name" value="Bact_StressResp_Reg"/>
</dbReference>
<feature type="transmembrane region" description="Helical" evidence="1">
    <location>
        <begin position="162"/>
        <end position="182"/>
    </location>
</feature>
<sequence>MVMRLRAWLERLPQQHVVERRQALLLQHMVLTLILVSAIGVVTAPLTSGSTNQLLLAVVCYSVLGLSSLLVLWRIRCDALQQAILILLSNFLIQLLISFWAIGVYTQAVGFTLVSFSMPIVLAGLLSTRRVVFAMTGLVLAIFGLIGWAESQGWAGKLLLPINLQAIIGTFTLLTILQSVIVDRFGSNLRTTLHEALDREASLSQLRDSLETTVNERTTSLRLALSELEQRELALQHTLDTLQHSKQIFTQLSAPALPILPRILVIPLVGEVSGERAEAFAENIFNAIEANKAHTIILDVTGVTTIDTFIGKALLHIASTVRFLEVRTILVGLRPEVAETLIALHIKFPSIQTFANLEQAVLSLINQRLVLN</sequence>
<feature type="transmembrane region" description="Helical" evidence="1">
    <location>
        <begin position="131"/>
        <end position="150"/>
    </location>
</feature>
<keyword evidence="1" id="KW-1133">Transmembrane helix</keyword>
<dbReference type="OrthoDB" id="158097at2"/>
<proteinExistence type="predicted"/>
<feature type="transmembrane region" description="Helical" evidence="1">
    <location>
        <begin position="21"/>
        <end position="42"/>
    </location>
</feature>
<dbReference type="SUPFAM" id="SSF52091">
    <property type="entry name" value="SpoIIaa-like"/>
    <property type="match status" value="1"/>
</dbReference>
<dbReference type="EMBL" id="LGKP01000025">
    <property type="protein sequence ID" value="KPL85201.1"/>
    <property type="molecule type" value="Genomic_DNA"/>
</dbReference>
<dbReference type="STRING" id="70996.SE18_16035"/>
<evidence type="ECO:0000313" key="4">
    <source>
        <dbReference type="Proteomes" id="UP000050277"/>
    </source>
</evidence>
<evidence type="ECO:0000256" key="1">
    <source>
        <dbReference type="SAM" id="Phobius"/>
    </source>
</evidence>
<feature type="transmembrane region" description="Helical" evidence="1">
    <location>
        <begin position="108"/>
        <end position="126"/>
    </location>
</feature>
<name>A0A0P6XNK5_9CHLR</name>
<dbReference type="PROSITE" id="PS50801">
    <property type="entry name" value="STAS"/>
    <property type="match status" value="1"/>
</dbReference>
<protein>
    <recommendedName>
        <fullName evidence="2">STAS domain-containing protein</fullName>
    </recommendedName>
</protein>
<dbReference type="InterPro" id="IPR036513">
    <property type="entry name" value="STAS_dom_sf"/>
</dbReference>
<dbReference type="Pfam" id="PF01740">
    <property type="entry name" value="STAS"/>
    <property type="match status" value="1"/>
</dbReference>
<feature type="transmembrane region" description="Helical" evidence="1">
    <location>
        <begin position="54"/>
        <end position="72"/>
    </location>
</feature>
<dbReference type="PANTHER" id="PTHR33745">
    <property type="entry name" value="RSBT ANTAGONIST PROTEIN RSBS-RELATED"/>
    <property type="match status" value="1"/>
</dbReference>
<keyword evidence="1" id="KW-0812">Transmembrane</keyword>